<dbReference type="Proteomes" id="UP000588806">
    <property type="component" value="Unassembled WGS sequence"/>
</dbReference>
<dbReference type="RefSeq" id="WP_171703323.1">
    <property type="nucleotide sequence ID" value="NZ_JABFHI010000013.1"/>
</dbReference>
<proteinExistence type="predicted"/>
<dbReference type="EMBL" id="JABFHI010000013">
    <property type="protein sequence ID" value="NOG32866.1"/>
    <property type="molecule type" value="Genomic_DNA"/>
</dbReference>
<protein>
    <submittedName>
        <fullName evidence="2">Uncharacterized protein</fullName>
    </submittedName>
</protein>
<gene>
    <name evidence="2" type="ORF">HLB35_15840</name>
</gene>
<name>A0A7Y3XC29_9GAMM</name>
<feature type="signal peptide" evidence="1">
    <location>
        <begin position="1"/>
        <end position="18"/>
    </location>
</feature>
<dbReference type="AlphaFoldDB" id="A0A7Y3XC29"/>
<organism evidence="2 3">
    <name type="scientific">Vreelandella azerica</name>
    <dbReference type="NCBI Taxonomy" id="2732867"/>
    <lineage>
        <taxon>Bacteria</taxon>
        <taxon>Pseudomonadati</taxon>
        <taxon>Pseudomonadota</taxon>
        <taxon>Gammaproteobacteria</taxon>
        <taxon>Oceanospirillales</taxon>
        <taxon>Halomonadaceae</taxon>
        <taxon>Vreelandella</taxon>
    </lineage>
</organism>
<feature type="chain" id="PRO_5031457700" evidence="1">
    <location>
        <begin position="19"/>
        <end position="124"/>
    </location>
</feature>
<sequence>MKSSIFIAVFLVANTASASSLCSAVSGAKVVAEDGTYLGEITDEYASDSILNEYGTHGSEYSAESIWNEYGKYGGEYASLSPFNSYASTPPRLIKNGQQIGLLTTNDYLQSPVNPYILKTCEFY</sequence>
<evidence type="ECO:0000313" key="3">
    <source>
        <dbReference type="Proteomes" id="UP000588806"/>
    </source>
</evidence>
<keyword evidence="3" id="KW-1185">Reference proteome</keyword>
<evidence type="ECO:0000313" key="2">
    <source>
        <dbReference type="EMBL" id="NOG32866.1"/>
    </source>
</evidence>
<reference evidence="2 3" key="2">
    <citation type="submission" date="2020-06" db="EMBL/GenBank/DDBJ databases">
        <title>Halomonas songnenensis sp. nov., a moderately halophilic bacterium isolated from saline and alkaline soils.</title>
        <authorList>
            <person name="Jiang J."/>
            <person name="Pan Y."/>
        </authorList>
    </citation>
    <scope>NUCLEOTIDE SEQUENCE [LARGE SCALE GENOMIC DNA]</scope>
    <source>
        <strain evidence="2 3">TBZ9</strain>
    </source>
</reference>
<accession>A0A7Y3XC29</accession>
<keyword evidence="1" id="KW-0732">Signal</keyword>
<comment type="caution">
    <text evidence="2">The sequence shown here is derived from an EMBL/GenBank/DDBJ whole genome shotgun (WGS) entry which is preliminary data.</text>
</comment>
<reference evidence="2 3" key="1">
    <citation type="submission" date="2020-05" db="EMBL/GenBank/DDBJ databases">
        <authorList>
            <person name="Ruan W."/>
            <person name="Jeon C.O."/>
            <person name="Chun B.H."/>
        </authorList>
    </citation>
    <scope>NUCLEOTIDE SEQUENCE [LARGE SCALE GENOMIC DNA]</scope>
    <source>
        <strain evidence="2 3">TBZ9</strain>
    </source>
</reference>
<evidence type="ECO:0000256" key="1">
    <source>
        <dbReference type="SAM" id="SignalP"/>
    </source>
</evidence>